<dbReference type="InterPro" id="IPR053213">
    <property type="entry name" value="RLP29"/>
</dbReference>
<dbReference type="EMBL" id="GGEC01089623">
    <property type="protein sequence ID" value="MBX70107.1"/>
    <property type="molecule type" value="Transcribed_RNA"/>
</dbReference>
<sequence>MALMPKLSALSLENNKFTGMIPTQYAIKAVVPGSGVSPFARLLLGGNYLFGPLPGPLTELKSGSVNVTLNDNCFYRCPVIFFFCQGGDQKSAVECKSFSPFIP</sequence>
<dbReference type="PANTHER" id="PTHR48009">
    <property type="entry name" value="LEUCINE-RICH REPEAT (LRR) FAMILY PROTEIN"/>
    <property type="match status" value="1"/>
</dbReference>
<protein>
    <submittedName>
        <fullName evidence="1">Uncharacterized protein</fullName>
    </submittedName>
</protein>
<reference evidence="1" key="1">
    <citation type="submission" date="2018-02" db="EMBL/GenBank/DDBJ databases">
        <title>Rhizophora mucronata_Transcriptome.</title>
        <authorList>
            <person name="Meera S.P."/>
            <person name="Sreeshan A."/>
            <person name="Augustine A."/>
        </authorList>
    </citation>
    <scope>NUCLEOTIDE SEQUENCE</scope>
    <source>
        <tissue evidence="1">Leaf</tissue>
    </source>
</reference>
<dbReference type="PANTHER" id="PTHR48009:SF7">
    <property type="entry name" value="LEUCINE-RICH REPEAT (LRR) FAMILY PROTEIN"/>
    <property type="match status" value="1"/>
</dbReference>
<organism evidence="1">
    <name type="scientific">Rhizophora mucronata</name>
    <name type="common">Asiatic mangrove</name>
    <dbReference type="NCBI Taxonomy" id="61149"/>
    <lineage>
        <taxon>Eukaryota</taxon>
        <taxon>Viridiplantae</taxon>
        <taxon>Streptophyta</taxon>
        <taxon>Embryophyta</taxon>
        <taxon>Tracheophyta</taxon>
        <taxon>Spermatophyta</taxon>
        <taxon>Magnoliopsida</taxon>
        <taxon>eudicotyledons</taxon>
        <taxon>Gunneridae</taxon>
        <taxon>Pentapetalae</taxon>
        <taxon>rosids</taxon>
        <taxon>fabids</taxon>
        <taxon>Malpighiales</taxon>
        <taxon>Rhizophoraceae</taxon>
        <taxon>Rhizophora</taxon>
    </lineage>
</organism>
<evidence type="ECO:0000313" key="1">
    <source>
        <dbReference type="EMBL" id="MBX70107.1"/>
    </source>
</evidence>
<dbReference type="AlphaFoldDB" id="A0A2P2QT03"/>
<accession>A0A2P2QT03</accession>
<name>A0A2P2QT03_RHIMU</name>
<proteinExistence type="predicted"/>